<proteinExistence type="predicted"/>
<accession>A0ABU9ED15</accession>
<name>A0ABU9ED15_9BACT</name>
<evidence type="ECO:0000313" key="1">
    <source>
        <dbReference type="EMBL" id="MEK9502635.1"/>
    </source>
</evidence>
<keyword evidence="2" id="KW-1185">Reference proteome</keyword>
<reference evidence="1 2" key="1">
    <citation type="submission" date="2024-02" db="EMBL/GenBank/DDBJ databases">
        <title>A novel Gemmatimonadota bacterium.</title>
        <authorList>
            <person name="Du Z.-J."/>
            <person name="Ye Y.-Q."/>
        </authorList>
    </citation>
    <scope>NUCLEOTIDE SEQUENCE [LARGE SCALE GENOMIC DNA]</scope>
    <source>
        <strain evidence="1 2">DH-20</strain>
    </source>
</reference>
<evidence type="ECO:0000313" key="2">
    <source>
        <dbReference type="Proteomes" id="UP001484239"/>
    </source>
</evidence>
<dbReference type="Proteomes" id="UP001484239">
    <property type="component" value="Unassembled WGS sequence"/>
</dbReference>
<dbReference type="EMBL" id="JBBHLI010000013">
    <property type="protein sequence ID" value="MEK9502635.1"/>
    <property type="molecule type" value="Genomic_DNA"/>
</dbReference>
<gene>
    <name evidence="1" type="ORF">WI372_16695</name>
</gene>
<dbReference type="RefSeq" id="WP_405282539.1">
    <property type="nucleotide sequence ID" value="NZ_CP144380.1"/>
</dbReference>
<organism evidence="1 2">
    <name type="scientific">Gaopeijia maritima</name>
    <dbReference type="NCBI Taxonomy" id="3119007"/>
    <lineage>
        <taxon>Bacteria</taxon>
        <taxon>Pseudomonadati</taxon>
        <taxon>Gemmatimonadota</taxon>
        <taxon>Longimicrobiia</taxon>
        <taxon>Gaopeijiales</taxon>
        <taxon>Gaopeijiaceae</taxon>
        <taxon>Gaopeijia</taxon>
    </lineage>
</organism>
<protein>
    <submittedName>
        <fullName evidence="1">Uncharacterized protein</fullName>
    </submittedName>
</protein>
<comment type="caution">
    <text evidence="1">The sequence shown here is derived from an EMBL/GenBank/DDBJ whole genome shotgun (WGS) entry which is preliminary data.</text>
</comment>
<sequence>MTDQSAEGKIRFAGPALAEGAMDARDFASAVVGLADLVEASAVTLYGTEVRSRVMLNSGFKRGSFIADFEVQIDGALQVSAFQTEGESTGAPELLQAIGVQPSTTPSVVGLNRALKSRQPEERTELDDGMVEVRAEGCDPVVVSRDVLALYEADGVKRALYSMTKPLERDGVTEVQFRHGRSVVERIQSKELPHLEAAAKHLRKSANRPSPEPPTESEDVITVDLLQGVFSERESFRFFDGENKFYARITDQEWWERIHHGLDGYFEGDRMKVTIVSRQGVDGRGRLLREQEVVKVLRHQHRPRQGDLFA</sequence>